<gene>
    <name evidence="2" type="ORF">EV132_104144</name>
</gene>
<dbReference type="PANTHER" id="PTHR13343">
    <property type="entry name" value="CREG1 PROTEIN"/>
    <property type="match status" value="1"/>
</dbReference>
<dbReference type="Gene3D" id="3.20.180.10">
    <property type="entry name" value="PNP-oxidase-like"/>
    <property type="match status" value="1"/>
</dbReference>
<dbReference type="PANTHER" id="PTHR13343:SF17">
    <property type="entry name" value="CELLULAR REPRESSOR OF E1A-STIMULATED GENES, ISOFORM A"/>
    <property type="match status" value="1"/>
</dbReference>
<dbReference type="Proteomes" id="UP000294576">
    <property type="component" value="Unassembled WGS sequence"/>
</dbReference>
<dbReference type="AlphaFoldDB" id="A0A4R3Q7F9"/>
<evidence type="ECO:0000313" key="3">
    <source>
        <dbReference type="Proteomes" id="UP000294576"/>
    </source>
</evidence>
<organism evidence="2 3">
    <name type="scientific">Rhizobium sullae</name>
    <name type="common">Rhizobium hedysari</name>
    <dbReference type="NCBI Taxonomy" id="50338"/>
    <lineage>
        <taxon>Bacteria</taxon>
        <taxon>Pseudomonadati</taxon>
        <taxon>Pseudomonadota</taxon>
        <taxon>Alphaproteobacteria</taxon>
        <taxon>Hyphomicrobiales</taxon>
        <taxon>Rhizobiaceae</taxon>
        <taxon>Rhizobium/Agrobacterium group</taxon>
        <taxon>Rhizobium</taxon>
    </lineage>
</organism>
<dbReference type="InterPro" id="IPR012349">
    <property type="entry name" value="Split_barrel_FMN-bd"/>
</dbReference>
<dbReference type="SUPFAM" id="SSF50475">
    <property type="entry name" value="FMN-binding split barrel"/>
    <property type="match status" value="1"/>
</dbReference>
<dbReference type="Gene3D" id="2.30.110.10">
    <property type="entry name" value="Electron Transport, Fmn-binding Protein, Chain A"/>
    <property type="match status" value="1"/>
</dbReference>
<dbReference type="GO" id="GO:0005737">
    <property type="term" value="C:cytoplasm"/>
    <property type="evidence" value="ECO:0007669"/>
    <property type="project" value="UniProtKB-ARBA"/>
</dbReference>
<reference evidence="2 3" key="1">
    <citation type="submission" date="2019-03" db="EMBL/GenBank/DDBJ databases">
        <title>Genomic Encyclopedia of Type Strains, Phase IV (KMG-V): Genome sequencing to study the core and pangenomes of soil and plant-associated prokaryotes.</title>
        <authorList>
            <person name="Whitman W."/>
        </authorList>
    </citation>
    <scope>NUCLEOTIDE SEQUENCE [LARGE SCALE GENOMIC DNA]</scope>
    <source>
        <strain evidence="2 3">Hc14</strain>
    </source>
</reference>
<comment type="caution">
    <text evidence="2">The sequence shown here is derived from an EMBL/GenBank/DDBJ whole genome shotgun (WGS) entry which is preliminary data.</text>
</comment>
<proteinExistence type="predicted"/>
<dbReference type="InterPro" id="IPR055343">
    <property type="entry name" value="CREG_beta-barrel"/>
</dbReference>
<sequence>MIPPSASVKKVDMKDQASVLRETDEEARKLARILLRSARYGALAVLDPATGFPFASRVLLGTDIDGVPVILVSALSTHTKALEADPRASLLTGEPGRGDPLAHPRLTTQCIAETVERGSSVHQRIRTRFLDRHTKAKLYIDFPDFRFFRLIPQSASLNGGFGRAYLLEGADLMILSPANDAVAAQAAQVVRDLVDKHPDLSGALAKLFNESNGAAWRVCGVDCAGFDAISGDLINRCEFESPIDNAADITSHISKIAYSVREI</sequence>
<accession>A0A4R3Q7F9</accession>
<feature type="domain" description="CREG-like beta-barrel" evidence="1">
    <location>
        <begin position="23"/>
        <end position="164"/>
    </location>
</feature>
<evidence type="ECO:0000259" key="1">
    <source>
        <dbReference type="Pfam" id="PF13883"/>
    </source>
</evidence>
<evidence type="ECO:0000313" key="2">
    <source>
        <dbReference type="EMBL" id="TCU17121.1"/>
    </source>
</evidence>
<protein>
    <recommendedName>
        <fullName evidence="1">CREG-like beta-barrel domain-containing protein</fullName>
    </recommendedName>
</protein>
<dbReference type="EMBL" id="SMBH01000004">
    <property type="protein sequence ID" value="TCU17121.1"/>
    <property type="molecule type" value="Genomic_DNA"/>
</dbReference>
<dbReference type="InterPro" id="IPR037119">
    <property type="entry name" value="Haem_oxidase_HugZ-like_sf"/>
</dbReference>
<name>A0A4R3Q7F9_RHISU</name>
<dbReference type="Pfam" id="PF13883">
    <property type="entry name" value="CREG_beta-barrel"/>
    <property type="match status" value="1"/>
</dbReference>